<dbReference type="Gene3D" id="3.90.550.10">
    <property type="entry name" value="Spore Coat Polysaccharide Biosynthesis Protein SpsA, Chain A"/>
    <property type="match status" value="1"/>
</dbReference>
<sequence length="621" mass="72257">MNMETRISFSVIMPTFNQSWFIRRAIDSLFKQTYTNWELIIVNDGSTDETETFITDYMNDRRVRYIRNAYNTGLGHALNQGLDVARYDHIAYLPSDDFYFDNHLESLSRAFSGNDELFLVYSGVRYESRDSLFYSPDVESKGLRRGNCLQLVQTAHRKTAHRWLTRDEYVTEDLYQMFWGRVSGEGAFGRTDEITCFWTQHPHQRHKITGERYGGGLNKYRLYYKVKNPIRMKVSKQKFIDEGSFYSRYRKECVLCERPLKILLVGELAYNPERIYALEEAGHKLYGLWDTSPVFSFSTVGPLPFGHVEDIPEDGWLERVRQIKPDIIYAMLNFGSVPFVWSVMRQCRDIPFVWHFKEGPHLALRQGNFEKLMWLYHNASGRIFLNEPVKRWFSQFLPPSSAPTLCMDGDLPKKDIFKDCFSPKLSDTDGCIHTVVTGRMIGISGSQLAWLAKHDIHVHLYTENYFDDRERENISRYRIAPHHFHVHPHVASDRWTEELSKYDAGWLHCAKSYNNGNMLHTTWDDFNIPARVCTYAAAGLPVIIPRNKGHVLAVNEVVGAAGAALFYDDYDELLASLKDEITHRTLTANMLANRMRFSFDYHVNELINLFINAIDYKACGK</sequence>
<keyword evidence="2" id="KW-0328">Glycosyltransferase</keyword>
<evidence type="ECO:0000313" key="2">
    <source>
        <dbReference type="EMBL" id="MDN0023337.1"/>
    </source>
</evidence>
<reference evidence="2" key="1">
    <citation type="submission" date="2023-06" db="EMBL/GenBank/DDBJ databases">
        <authorList>
            <person name="Zeman M."/>
            <person name="Kubasova T."/>
            <person name="Jahodarova E."/>
            <person name="Nykrynova M."/>
            <person name="Rychlik I."/>
        </authorList>
    </citation>
    <scope>NUCLEOTIDE SEQUENCE</scope>
    <source>
        <strain evidence="2">ET37</strain>
    </source>
</reference>
<dbReference type="Gene3D" id="3.40.50.2000">
    <property type="entry name" value="Glycogen Phosphorylase B"/>
    <property type="match status" value="1"/>
</dbReference>
<dbReference type="SUPFAM" id="SSF53756">
    <property type="entry name" value="UDP-Glycosyltransferase/glycogen phosphorylase"/>
    <property type="match status" value="1"/>
</dbReference>
<dbReference type="GO" id="GO:0016757">
    <property type="term" value="F:glycosyltransferase activity"/>
    <property type="evidence" value="ECO:0007669"/>
    <property type="project" value="UniProtKB-KW"/>
</dbReference>
<organism evidence="2 3">
    <name type="scientific">Leyella lascolaii</name>
    <dbReference type="NCBI Taxonomy" id="1776379"/>
    <lineage>
        <taxon>Bacteria</taxon>
        <taxon>Pseudomonadati</taxon>
        <taxon>Bacteroidota</taxon>
        <taxon>Bacteroidia</taxon>
        <taxon>Bacteroidales</taxon>
        <taxon>Prevotellaceae</taxon>
        <taxon>Leyella</taxon>
    </lineage>
</organism>
<comment type="caution">
    <text evidence="2">The sequence shown here is derived from an EMBL/GenBank/DDBJ whole genome shotgun (WGS) entry which is preliminary data.</text>
</comment>
<dbReference type="InterPro" id="IPR001173">
    <property type="entry name" value="Glyco_trans_2-like"/>
</dbReference>
<accession>A0ABT7WZG0</accession>
<dbReference type="InterPro" id="IPR050834">
    <property type="entry name" value="Glycosyltransf_2"/>
</dbReference>
<protein>
    <submittedName>
        <fullName evidence="2">Glycosyltransferase family 2 protein</fullName>
        <ecNumber evidence="2">2.4.-.-</ecNumber>
    </submittedName>
</protein>
<evidence type="ECO:0000259" key="1">
    <source>
        <dbReference type="Pfam" id="PF00535"/>
    </source>
</evidence>
<dbReference type="Pfam" id="PF00535">
    <property type="entry name" value="Glycos_transf_2"/>
    <property type="match status" value="1"/>
</dbReference>
<dbReference type="PANTHER" id="PTHR43685">
    <property type="entry name" value="GLYCOSYLTRANSFERASE"/>
    <property type="match status" value="1"/>
</dbReference>
<feature type="domain" description="Glycosyltransferase 2-like" evidence="1">
    <location>
        <begin position="10"/>
        <end position="167"/>
    </location>
</feature>
<keyword evidence="3" id="KW-1185">Reference proteome</keyword>
<evidence type="ECO:0000313" key="3">
    <source>
        <dbReference type="Proteomes" id="UP001167831"/>
    </source>
</evidence>
<dbReference type="EMBL" id="JAUEIE010000010">
    <property type="protein sequence ID" value="MDN0023337.1"/>
    <property type="molecule type" value="Genomic_DNA"/>
</dbReference>
<gene>
    <name evidence="2" type="ORF">QVN81_09930</name>
</gene>
<name>A0ABT7WZG0_9BACT</name>
<keyword evidence="2" id="KW-0808">Transferase</keyword>
<dbReference type="RefSeq" id="WP_241033229.1">
    <property type="nucleotide sequence ID" value="NZ_LT556038.1"/>
</dbReference>
<dbReference type="Proteomes" id="UP001167831">
    <property type="component" value="Unassembled WGS sequence"/>
</dbReference>
<dbReference type="CDD" id="cd00761">
    <property type="entry name" value="Glyco_tranf_GTA_type"/>
    <property type="match status" value="1"/>
</dbReference>
<reference evidence="2" key="2">
    <citation type="submission" date="2024-05" db="EMBL/GenBank/DDBJ databases">
        <title>Identification and characterization of horizontal gene transfer across gut microbiota members of farm animals based on homology search.</title>
        <authorList>
            <person name="Schwarzerova J."/>
            <person name="Nykrynova M."/>
            <person name="Jureckova K."/>
            <person name="Cejkova D."/>
            <person name="Rychlik I."/>
        </authorList>
    </citation>
    <scope>NUCLEOTIDE SEQUENCE</scope>
    <source>
        <strain evidence="2">ET37</strain>
    </source>
</reference>
<dbReference type="InterPro" id="IPR029044">
    <property type="entry name" value="Nucleotide-diphossugar_trans"/>
</dbReference>
<proteinExistence type="predicted"/>
<dbReference type="SUPFAM" id="SSF53448">
    <property type="entry name" value="Nucleotide-diphospho-sugar transferases"/>
    <property type="match status" value="1"/>
</dbReference>
<dbReference type="EC" id="2.4.-.-" evidence="2"/>
<dbReference type="PANTHER" id="PTHR43685:SF2">
    <property type="entry name" value="GLYCOSYLTRANSFERASE 2-LIKE DOMAIN-CONTAINING PROTEIN"/>
    <property type="match status" value="1"/>
</dbReference>